<organism evidence="1 2">
    <name type="scientific">Cuscuta europaea</name>
    <name type="common">European dodder</name>
    <dbReference type="NCBI Taxonomy" id="41803"/>
    <lineage>
        <taxon>Eukaryota</taxon>
        <taxon>Viridiplantae</taxon>
        <taxon>Streptophyta</taxon>
        <taxon>Embryophyta</taxon>
        <taxon>Tracheophyta</taxon>
        <taxon>Spermatophyta</taxon>
        <taxon>Magnoliopsida</taxon>
        <taxon>eudicotyledons</taxon>
        <taxon>Gunneridae</taxon>
        <taxon>Pentapetalae</taxon>
        <taxon>asterids</taxon>
        <taxon>lamiids</taxon>
        <taxon>Solanales</taxon>
        <taxon>Convolvulaceae</taxon>
        <taxon>Cuscuteae</taxon>
        <taxon>Cuscuta</taxon>
        <taxon>Cuscuta subgen. Cuscuta</taxon>
    </lineage>
</organism>
<dbReference type="OrthoDB" id="2014278at2759"/>
<gene>
    <name evidence="1" type="ORF">CEURO_LOCUS2213</name>
</gene>
<dbReference type="AlphaFoldDB" id="A0A9P1DYH7"/>
<dbReference type="Pfam" id="PF05056">
    <property type="entry name" value="DUF674"/>
    <property type="match status" value="1"/>
</dbReference>
<accession>A0A9P1DYH7</accession>
<protein>
    <recommendedName>
        <fullName evidence="3">DUF674 domain-containing protein</fullName>
    </recommendedName>
</protein>
<sequence>MQADGAPPVSLKLLINKKDKKVVFAEAEKPFVDFLFYLMSLPMGTVIKLVTQKSMVGALGKLYGSISDLSDTYLQPGTNKDTFLNPKTTVLMSSEVPRLMPPAAGFSAVTKKVYACPKYLYGTGGSSSCRNTLRFTDDPKAVCPGCHSAMSAEMNYVAPVTATAASSRDDDDRGFVRGVVTYMVMDDLKVMPHSTISTITALNEHNVKDFGSLEVKVVQLGIDSGLKLLKAALHTNSVLTTVFLGK</sequence>
<evidence type="ECO:0000313" key="2">
    <source>
        <dbReference type="Proteomes" id="UP001152484"/>
    </source>
</evidence>
<dbReference type="PANTHER" id="PTHR33103">
    <property type="entry name" value="OS01G0153900 PROTEIN"/>
    <property type="match status" value="1"/>
</dbReference>
<evidence type="ECO:0008006" key="3">
    <source>
        <dbReference type="Google" id="ProtNLM"/>
    </source>
</evidence>
<proteinExistence type="predicted"/>
<keyword evidence="2" id="KW-1185">Reference proteome</keyword>
<dbReference type="InterPro" id="IPR007750">
    <property type="entry name" value="DUF674"/>
</dbReference>
<dbReference type="EMBL" id="CAMAPE010000005">
    <property type="protein sequence ID" value="CAH9065383.1"/>
    <property type="molecule type" value="Genomic_DNA"/>
</dbReference>
<dbReference type="Proteomes" id="UP001152484">
    <property type="component" value="Unassembled WGS sequence"/>
</dbReference>
<dbReference type="PANTHER" id="PTHR33103:SF19">
    <property type="entry name" value="OS09G0544700 PROTEIN"/>
    <property type="match status" value="1"/>
</dbReference>
<comment type="caution">
    <text evidence="1">The sequence shown here is derived from an EMBL/GenBank/DDBJ whole genome shotgun (WGS) entry which is preliminary data.</text>
</comment>
<name>A0A9P1DYH7_CUSEU</name>
<reference evidence="1" key="1">
    <citation type="submission" date="2022-07" db="EMBL/GenBank/DDBJ databases">
        <authorList>
            <person name="Macas J."/>
            <person name="Novak P."/>
            <person name="Neumann P."/>
        </authorList>
    </citation>
    <scope>NUCLEOTIDE SEQUENCE</scope>
</reference>
<evidence type="ECO:0000313" key="1">
    <source>
        <dbReference type="EMBL" id="CAH9065383.1"/>
    </source>
</evidence>